<sequence length="100" mass="10788">MSDNGIADKFIAAANKAIELYDEGVAEGPLQDIEGVIDRMRDLLVDAVDFIKAHTDVPGDLADARARIAELEAARRDPDGHAVTVAFEDALFELAEVTHV</sequence>
<accession>A0A2S6ACT9</accession>
<dbReference type="Proteomes" id="UP000239874">
    <property type="component" value="Unassembled WGS sequence"/>
</dbReference>
<dbReference type="EMBL" id="PSZC01000039">
    <property type="protein sequence ID" value="PPJ31885.1"/>
    <property type="molecule type" value="Genomic_DNA"/>
</dbReference>
<name>A0A2S6ACT9_9NOCA</name>
<comment type="caution">
    <text evidence="1">The sequence shown here is derived from an EMBL/GenBank/DDBJ whole genome shotgun (WGS) entry which is preliminary data.</text>
</comment>
<evidence type="ECO:0000313" key="2">
    <source>
        <dbReference type="Proteomes" id="UP000239874"/>
    </source>
</evidence>
<gene>
    <name evidence="1" type="ORF">C5E45_32870</name>
</gene>
<dbReference type="RefSeq" id="WP_104380689.1">
    <property type="nucleotide sequence ID" value="NZ_PSZC01000039.1"/>
</dbReference>
<dbReference type="AlphaFoldDB" id="A0A2S6ACT9"/>
<evidence type="ECO:0000313" key="1">
    <source>
        <dbReference type="EMBL" id="PPJ31885.1"/>
    </source>
</evidence>
<reference evidence="1 2" key="1">
    <citation type="submission" date="2018-02" db="EMBL/GenBank/DDBJ databases">
        <title>8 Nocardia nova and 1 Nocardia cyriacigeorgica strain used for evolution to TMP-SMX.</title>
        <authorList>
            <person name="Mehta H."/>
            <person name="Weng J."/>
            <person name="Shamoo Y."/>
        </authorList>
    </citation>
    <scope>NUCLEOTIDE SEQUENCE [LARGE SCALE GENOMIC DNA]</scope>
    <source>
        <strain evidence="1 2">MDA3139</strain>
    </source>
</reference>
<protein>
    <submittedName>
        <fullName evidence="1">Uncharacterized protein</fullName>
    </submittedName>
</protein>
<proteinExistence type="predicted"/>
<organism evidence="1 2">
    <name type="scientific">Nocardia nova</name>
    <dbReference type="NCBI Taxonomy" id="37330"/>
    <lineage>
        <taxon>Bacteria</taxon>
        <taxon>Bacillati</taxon>
        <taxon>Actinomycetota</taxon>
        <taxon>Actinomycetes</taxon>
        <taxon>Mycobacteriales</taxon>
        <taxon>Nocardiaceae</taxon>
        <taxon>Nocardia</taxon>
    </lineage>
</organism>